<dbReference type="GeneID" id="54462385"/>
<reference evidence="3" key="3">
    <citation type="submission" date="2025-04" db="UniProtKB">
        <authorList>
            <consortium name="RefSeq"/>
        </authorList>
    </citation>
    <scope>IDENTIFICATION</scope>
    <source>
        <strain evidence="3">CBS 304.34</strain>
    </source>
</reference>
<sequence>MATKAADFRFHKQSNYWEIALSLGVDHAAVALLFFITPNVENANLHHFICSNDFWFIQLLTAAYKDPDPDFKFQGLPRLKELTLQAGSREGARGLAPFFLFPALSRLEVNKASDMYIHQEDWQPYTSNIDTLILNECNLSVEITEAIVLSCKALKTFEWYTEPGKTVRNLVTDRRFQVISSALLNHSTSLEKLVIPSLPAFKLIPDKYPALRDLRLFLRLKILRVALDTIVGRFGSDSDPELSLANALPPNLEQLELQFVWGYCDDAGIAPSSLTEANRKLLYTLSAFAGEAYRFPHMKVLRLCGRPKSLHHCDEIASMFKQLGVSVSMEQWPSRNEIPLTDNDEFAF</sequence>
<evidence type="ECO:0000313" key="2">
    <source>
        <dbReference type="Proteomes" id="UP000504636"/>
    </source>
</evidence>
<reference evidence="1 3" key="1">
    <citation type="journal article" date="2020" name="Stud. Mycol.">
        <title>101 Dothideomycetes genomes: a test case for predicting lifestyles and emergence of pathogens.</title>
        <authorList>
            <person name="Haridas S."/>
            <person name="Albert R."/>
            <person name="Binder M."/>
            <person name="Bloem J."/>
            <person name="Labutti K."/>
            <person name="Salamov A."/>
            <person name="Andreopoulos B."/>
            <person name="Baker S."/>
            <person name="Barry K."/>
            <person name="Bills G."/>
            <person name="Bluhm B."/>
            <person name="Cannon C."/>
            <person name="Castanera R."/>
            <person name="Culley D."/>
            <person name="Daum C."/>
            <person name="Ezra D."/>
            <person name="Gonzalez J."/>
            <person name="Henrissat B."/>
            <person name="Kuo A."/>
            <person name="Liang C."/>
            <person name="Lipzen A."/>
            <person name="Lutzoni F."/>
            <person name="Magnuson J."/>
            <person name="Mondo S."/>
            <person name="Nolan M."/>
            <person name="Ohm R."/>
            <person name="Pangilinan J."/>
            <person name="Park H.-J."/>
            <person name="Ramirez L."/>
            <person name="Alfaro M."/>
            <person name="Sun H."/>
            <person name="Tritt A."/>
            <person name="Yoshinaga Y."/>
            <person name="Zwiers L.-H."/>
            <person name="Turgeon B."/>
            <person name="Goodwin S."/>
            <person name="Spatafora J."/>
            <person name="Crous P."/>
            <person name="Grigoriev I."/>
        </authorList>
    </citation>
    <scope>NUCLEOTIDE SEQUENCE</scope>
    <source>
        <strain evidence="1 3">CBS 304.34</strain>
    </source>
</reference>
<name>A0A6A6XYN8_9PEZI</name>
<dbReference type="RefSeq" id="XP_033568640.1">
    <property type="nucleotide sequence ID" value="XM_033721492.1"/>
</dbReference>
<accession>A0A6A6XYN8</accession>
<dbReference type="AlphaFoldDB" id="A0A6A6XYN8"/>
<dbReference type="SUPFAM" id="SSF52047">
    <property type="entry name" value="RNI-like"/>
    <property type="match status" value="1"/>
</dbReference>
<gene>
    <name evidence="1 3" type="ORF">BDZ99DRAFT_469415</name>
</gene>
<reference evidence="3" key="2">
    <citation type="submission" date="2020-04" db="EMBL/GenBank/DDBJ databases">
        <authorList>
            <consortium name="NCBI Genome Project"/>
        </authorList>
    </citation>
    <scope>NUCLEOTIDE SEQUENCE</scope>
    <source>
        <strain evidence="3">CBS 304.34</strain>
    </source>
</reference>
<dbReference type="EMBL" id="MU003728">
    <property type="protein sequence ID" value="KAF2801676.1"/>
    <property type="molecule type" value="Genomic_DNA"/>
</dbReference>
<keyword evidence="2" id="KW-1185">Reference proteome</keyword>
<proteinExistence type="predicted"/>
<organism evidence="1">
    <name type="scientific">Mytilinidion resinicola</name>
    <dbReference type="NCBI Taxonomy" id="574789"/>
    <lineage>
        <taxon>Eukaryota</taxon>
        <taxon>Fungi</taxon>
        <taxon>Dikarya</taxon>
        <taxon>Ascomycota</taxon>
        <taxon>Pezizomycotina</taxon>
        <taxon>Dothideomycetes</taxon>
        <taxon>Pleosporomycetidae</taxon>
        <taxon>Mytilinidiales</taxon>
        <taxon>Mytilinidiaceae</taxon>
        <taxon>Mytilinidion</taxon>
    </lineage>
</organism>
<evidence type="ECO:0000313" key="1">
    <source>
        <dbReference type="EMBL" id="KAF2801676.1"/>
    </source>
</evidence>
<evidence type="ECO:0000313" key="3">
    <source>
        <dbReference type="RefSeq" id="XP_033568640.1"/>
    </source>
</evidence>
<dbReference type="InterPro" id="IPR032675">
    <property type="entry name" value="LRR_dom_sf"/>
</dbReference>
<dbReference type="Proteomes" id="UP000504636">
    <property type="component" value="Unplaced"/>
</dbReference>
<dbReference type="Gene3D" id="3.80.10.10">
    <property type="entry name" value="Ribonuclease Inhibitor"/>
    <property type="match status" value="1"/>
</dbReference>
<feature type="non-terminal residue" evidence="1">
    <location>
        <position position="348"/>
    </location>
</feature>
<protein>
    <recommendedName>
        <fullName evidence="4">F-box domain-containing protein</fullName>
    </recommendedName>
</protein>
<evidence type="ECO:0008006" key="4">
    <source>
        <dbReference type="Google" id="ProtNLM"/>
    </source>
</evidence>
<dbReference type="OrthoDB" id="2520703at2759"/>